<protein>
    <recommendedName>
        <fullName evidence="7">Orotidine 5'-phosphate decarboxylase</fullName>
        <ecNumber evidence="7">4.1.1.23</ecNumber>
    </recommendedName>
    <alternativeName>
        <fullName evidence="7">OMP decarboxylase</fullName>
        <shortName evidence="7">OMPDCase</shortName>
        <shortName evidence="7">OMPdecase</shortName>
    </alternativeName>
</protein>
<keyword evidence="10" id="KW-1185">Reference proteome</keyword>
<evidence type="ECO:0000256" key="7">
    <source>
        <dbReference type="HAMAP-Rule" id="MF_01215"/>
    </source>
</evidence>
<dbReference type="UniPathway" id="UPA00070">
    <property type="reaction ID" value="UER00120"/>
</dbReference>
<dbReference type="Gene3D" id="3.20.20.70">
    <property type="entry name" value="Aldolase class I"/>
    <property type="match status" value="1"/>
</dbReference>
<dbReference type="Pfam" id="PF00215">
    <property type="entry name" value="OMPdecase"/>
    <property type="match status" value="1"/>
</dbReference>
<keyword evidence="5 7" id="KW-0456">Lyase</keyword>
<evidence type="ECO:0000256" key="1">
    <source>
        <dbReference type="ARBA" id="ARBA00004861"/>
    </source>
</evidence>
<dbReference type="PATRIC" id="fig|520762.4.peg.2760"/>
<dbReference type="InterPro" id="IPR013785">
    <property type="entry name" value="Aldolase_TIM"/>
</dbReference>
<evidence type="ECO:0000256" key="3">
    <source>
        <dbReference type="ARBA" id="ARBA00022793"/>
    </source>
</evidence>
<evidence type="ECO:0000256" key="4">
    <source>
        <dbReference type="ARBA" id="ARBA00022975"/>
    </source>
</evidence>
<gene>
    <name evidence="7 9" type="primary">pyrF</name>
    <name evidence="9" type="ORF">AN619_24870</name>
</gene>
<proteinExistence type="inferred from homology"/>
<dbReference type="NCBIfam" id="TIGR02127">
    <property type="entry name" value="pyrF_sub2"/>
    <property type="match status" value="1"/>
</dbReference>
<comment type="pathway">
    <text evidence="1 7">Pyrimidine metabolism; UMP biosynthesis via de novo pathway; UMP from orotate: step 2/2.</text>
</comment>
<reference evidence="9 10" key="1">
    <citation type="submission" date="2015-12" db="EMBL/GenBank/DDBJ databases">
        <title>Draft genome sequence of the thermoanaerobe Thermotalea metallivorans, an isolate from the runoff channel of the Great Artesian Basin, Australia.</title>
        <authorList>
            <person name="Patel B.K."/>
        </authorList>
    </citation>
    <scope>NUCLEOTIDE SEQUENCE [LARGE SCALE GENOMIC DNA]</scope>
    <source>
        <strain evidence="9 10">B2-1</strain>
    </source>
</reference>
<dbReference type="PANTHER" id="PTHR43375:SF1">
    <property type="entry name" value="OROTIDINE 5'-PHOSPHATE DECARBOXYLASE"/>
    <property type="match status" value="1"/>
</dbReference>
<dbReference type="HAMAP" id="MF_01215">
    <property type="entry name" value="OMPdecase_type2"/>
    <property type="match status" value="1"/>
</dbReference>
<dbReference type="OrthoDB" id="9808470at2"/>
<dbReference type="SUPFAM" id="SSF51366">
    <property type="entry name" value="Ribulose-phoshate binding barrel"/>
    <property type="match status" value="1"/>
</dbReference>
<evidence type="ECO:0000313" key="10">
    <source>
        <dbReference type="Proteomes" id="UP000070456"/>
    </source>
</evidence>
<dbReference type="GO" id="GO:0006207">
    <property type="term" value="P:'de novo' pyrimidine nucleobase biosynthetic process"/>
    <property type="evidence" value="ECO:0007669"/>
    <property type="project" value="InterPro"/>
</dbReference>
<dbReference type="GO" id="GO:0004590">
    <property type="term" value="F:orotidine-5'-phosphate decarboxylase activity"/>
    <property type="evidence" value="ECO:0007669"/>
    <property type="project" value="UniProtKB-UniRule"/>
</dbReference>
<comment type="caution">
    <text evidence="9">The sequence shown here is derived from an EMBL/GenBank/DDBJ whole genome shotgun (WGS) entry which is preliminary data.</text>
</comment>
<dbReference type="InterPro" id="IPR011995">
    <property type="entry name" value="OMPdecase_type-2"/>
</dbReference>
<evidence type="ECO:0000256" key="6">
    <source>
        <dbReference type="ARBA" id="ARBA00049157"/>
    </source>
</evidence>
<dbReference type="PANTHER" id="PTHR43375">
    <property type="entry name" value="OROTIDINE 5'-PHOSPHATE DECARBOXYLASE"/>
    <property type="match status" value="1"/>
</dbReference>
<accession>A0A140L170</accession>
<name>A0A140L170_9FIRM</name>
<dbReference type="CDD" id="cd04725">
    <property type="entry name" value="OMP_decarboxylase_like"/>
    <property type="match status" value="1"/>
</dbReference>
<keyword evidence="3 7" id="KW-0210">Decarboxylase</keyword>
<feature type="domain" description="Orotidine 5'-phosphate decarboxylase" evidence="8">
    <location>
        <begin position="16"/>
        <end position="286"/>
    </location>
</feature>
<dbReference type="RefSeq" id="WP_068557412.1">
    <property type="nucleotide sequence ID" value="NZ_LOEE01000059.1"/>
</dbReference>
<sequence>MFIDRLIRQIQEKKSNVVVGLDPRLEMIPKFIREKHYGLYGKNLRAAAEALWEFNREIIESVYDIVPAVKPQIAFYEQYGLEGLEAYQRTCNLAKEKGLLVIGDIKRGDIGTTSKAYADAHLGMVQVEDEKLEAFSVDAVTVNPYLGDDCLKEFIGDIQTYQKGMFVLVKTSNPTSGQLQDLESGGMKIYEIVAQMVNRWSKETLGEYGYASVGAVVAATYPEQARTLRMLMPASYFLVPGYGAQGGTAKDILDCFDEKGLGAIINSSRDILYAYRKNPKEYGEEDFGKAARAETSRMREEINDALDENGKKYW</sequence>
<dbReference type="GO" id="GO:0044205">
    <property type="term" value="P:'de novo' UMP biosynthetic process"/>
    <property type="evidence" value="ECO:0007669"/>
    <property type="project" value="UniProtKB-UniRule"/>
</dbReference>
<comment type="catalytic activity">
    <reaction evidence="6 7">
        <text>orotidine 5'-phosphate + H(+) = UMP + CO2</text>
        <dbReference type="Rhea" id="RHEA:11596"/>
        <dbReference type="ChEBI" id="CHEBI:15378"/>
        <dbReference type="ChEBI" id="CHEBI:16526"/>
        <dbReference type="ChEBI" id="CHEBI:57538"/>
        <dbReference type="ChEBI" id="CHEBI:57865"/>
        <dbReference type="EC" id="4.1.1.23"/>
    </reaction>
</comment>
<comment type="similarity">
    <text evidence="2 7">Belongs to the OMP decarboxylase family. Type 2 subfamily.</text>
</comment>
<dbReference type="STRING" id="520762.AN619_24870"/>
<dbReference type="EC" id="4.1.1.23" evidence="7"/>
<evidence type="ECO:0000256" key="2">
    <source>
        <dbReference type="ARBA" id="ARBA00008847"/>
    </source>
</evidence>
<dbReference type="AlphaFoldDB" id="A0A140L170"/>
<evidence type="ECO:0000256" key="5">
    <source>
        <dbReference type="ARBA" id="ARBA00023239"/>
    </source>
</evidence>
<organism evidence="9 10">
    <name type="scientific">Thermotalea metallivorans</name>
    <dbReference type="NCBI Taxonomy" id="520762"/>
    <lineage>
        <taxon>Bacteria</taxon>
        <taxon>Bacillati</taxon>
        <taxon>Bacillota</taxon>
        <taxon>Clostridia</taxon>
        <taxon>Peptostreptococcales</taxon>
        <taxon>Thermotaleaceae</taxon>
        <taxon>Thermotalea</taxon>
    </lineage>
</organism>
<evidence type="ECO:0000313" key="9">
    <source>
        <dbReference type="EMBL" id="KXG74295.1"/>
    </source>
</evidence>
<keyword evidence="4 7" id="KW-0665">Pyrimidine biosynthesis</keyword>
<dbReference type="InterPro" id="IPR011060">
    <property type="entry name" value="RibuloseP-bd_barrel"/>
</dbReference>
<dbReference type="EMBL" id="LOEE01000059">
    <property type="protein sequence ID" value="KXG74295.1"/>
    <property type="molecule type" value="Genomic_DNA"/>
</dbReference>
<evidence type="ECO:0000259" key="8">
    <source>
        <dbReference type="SMART" id="SM00934"/>
    </source>
</evidence>
<dbReference type="SMART" id="SM00934">
    <property type="entry name" value="OMPdecase"/>
    <property type="match status" value="1"/>
</dbReference>
<feature type="active site" description="Proton donor" evidence="7">
    <location>
        <position position="106"/>
    </location>
</feature>
<dbReference type="Proteomes" id="UP000070456">
    <property type="component" value="Unassembled WGS sequence"/>
</dbReference>
<dbReference type="InterPro" id="IPR001754">
    <property type="entry name" value="OMPdeCOase_dom"/>
</dbReference>